<dbReference type="Gene3D" id="1.10.10.10">
    <property type="entry name" value="Winged helix-like DNA-binding domain superfamily/Winged helix DNA-binding domain"/>
    <property type="match status" value="1"/>
</dbReference>
<dbReference type="InterPro" id="IPR000835">
    <property type="entry name" value="HTH_MarR-typ"/>
</dbReference>
<dbReference type="PANTHER" id="PTHR33164">
    <property type="entry name" value="TRANSCRIPTIONAL REGULATOR, MARR FAMILY"/>
    <property type="match status" value="1"/>
</dbReference>
<keyword evidence="3" id="KW-1185">Reference proteome</keyword>
<dbReference type="PANTHER" id="PTHR33164:SF43">
    <property type="entry name" value="HTH-TYPE TRANSCRIPTIONAL REPRESSOR YETL"/>
    <property type="match status" value="1"/>
</dbReference>
<dbReference type="RefSeq" id="WP_330091042.1">
    <property type="nucleotide sequence ID" value="NZ_JAUZMY010000006.1"/>
</dbReference>
<evidence type="ECO:0000313" key="3">
    <source>
        <dbReference type="Proteomes" id="UP001356095"/>
    </source>
</evidence>
<dbReference type="InterPro" id="IPR039422">
    <property type="entry name" value="MarR/SlyA-like"/>
</dbReference>
<proteinExistence type="predicted"/>
<dbReference type="PRINTS" id="PR00598">
    <property type="entry name" value="HTHMARR"/>
</dbReference>
<organism evidence="2 3">
    <name type="scientific">Nocardiopsis codii</name>
    <dbReference type="NCBI Taxonomy" id="3065942"/>
    <lineage>
        <taxon>Bacteria</taxon>
        <taxon>Bacillati</taxon>
        <taxon>Actinomycetota</taxon>
        <taxon>Actinomycetes</taxon>
        <taxon>Streptosporangiales</taxon>
        <taxon>Nocardiopsidaceae</taxon>
        <taxon>Nocardiopsis</taxon>
    </lineage>
</organism>
<dbReference type="InterPro" id="IPR036390">
    <property type="entry name" value="WH_DNA-bd_sf"/>
</dbReference>
<reference evidence="2 3" key="1">
    <citation type="submission" date="2023-08" db="EMBL/GenBank/DDBJ databases">
        <authorList>
            <person name="Girao M."/>
            <person name="Carvalho M.F."/>
        </authorList>
    </citation>
    <scope>NUCLEOTIDE SEQUENCE [LARGE SCALE GENOMIC DNA]</scope>
    <source>
        <strain evidence="2 3">CT-R113</strain>
    </source>
</reference>
<sequence>MENAAEWDTPLWHTTGFRLIKLGELVQATTASIFGPQQISSREFHVLSAAASMPNPSQKELSRVLGVDPNVMVGLVDRLEEQGLATRERNPRDRRRYIVTTTEKAARVLEEARESVANAEAEFFATLSEQEVRTLHELSGRLLSTHPRVTKQE</sequence>
<feature type="domain" description="HTH marR-type" evidence="1">
    <location>
        <begin position="1"/>
        <end position="144"/>
    </location>
</feature>
<dbReference type="Proteomes" id="UP001356095">
    <property type="component" value="Unassembled WGS sequence"/>
</dbReference>
<comment type="caution">
    <text evidence="2">The sequence shown here is derived from an EMBL/GenBank/DDBJ whole genome shotgun (WGS) entry which is preliminary data.</text>
</comment>
<gene>
    <name evidence="2" type="ORF">Q8791_08425</name>
</gene>
<name>A0ABU7K4R9_9ACTN</name>
<dbReference type="SUPFAM" id="SSF46785">
    <property type="entry name" value="Winged helix' DNA-binding domain"/>
    <property type="match status" value="1"/>
</dbReference>
<accession>A0ABU7K4R9</accession>
<dbReference type="SMART" id="SM00347">
    <property type="entry name" value="HTH_MARR"/>
    <property type="match status" value="1"/>
</dbReference>
<dbReference type="PROSITE" id="PS50995">
    <property type="entry name" value="HTH_MARR_2"/>
    <property type="match status" value="1"/>
</dbReference>
<dbReference type="InterPro" id="IPR036388">
    <property type="entry name" value="WH-like_DNA-bd_sf"/>
</dbReference>
<dbReference type="Pfam" id="PF01047">
    <property type="entry name" value="MarR"/>
    <property type="match status" value="1"/>
</dbReference>
<evidence type="ECO:0000259" key="1">
    <source>
        <dbReference type="PROSITE" id="PS50995"/>
    </source>
</evidence>
<evidence type="ECO:0000313" key="2">
    <source>
        <dbReference type="EMBL" id="MEE2037243.1"/>
    </source>
</evidence>
<protein>
    <submittedName>
        <fullName evidence="2">MarR family transcriptional regulator</fullName>
    </submittedName>
</protein>
<dbReference type="EMBL" id="JAUZMY010000006">
    <property type="protein sequence ID" value="MEE2037243.1"/>
    <property type="molecule type" value="Genomic_DNA"/>
</dbReference>